<reference evidence="1 2" key="1">
    <citation type="submission" date="2018-01" db="EMBL/GenBank/DDBJ databases">
        <title>Metagenomic assembled genomes from two thermal pools in the Uzon Caldera, Kamchatka, Russia.</title>
        <authorList>
            <person name="Wilkins L."/>
            <person name="Ettinger C."/>
        </authorList>
    </citation>
    <scope>NUCLEOTIDE SEQUENCE [LARGE SCALE GENOMIC DNA]</scope>
    <source>
        <strain evidence="1">ZAV-02</strain>
    </source>
</reference>
<accession>A0A2J6X5C4</accession>
<proteinExistence type="predicted"/>
<gene>
    <name evidence="1" type="ORF">C0184_07800</name>
</gene>
<dbReference type="EMBL" id="PNIQ01000515">
    <property type="protein sequence ID" value="PMP81731.1"/>
    <property type="molecule type" value="Genomic_DNA"/>
</dbReference>
<dbReference type="AlphaFoldDB" id="A0A2J6X5C4"/>
<name>A0A2J6X5C4_9CHLR</name>
<sequence length="164" mass="19289">MRYLAELYYFQDQREFPFQKSVIVTATTVARWCSHFYAGIIVPWNCNIPLEKKGLLPTPFRSKEIFVTELVNWLFENSMSEELFCLLLDDKPVSPLGEIARFDHRDDTCCWLLDLTDDEFAECQVQWQVNGLPRDLFYPEHQTVCIPYPGRGLKAKLLRVLLYT</sequence>
<protein>
    <submittedName>
        <fullName evidence="1">Uncharacterized protein</fullName>
    </submittedName>
</protein>
<evidence type="ECO:0000313" key="2">
    <source>
        <dbReference type="Proteomes" id="UP000243376"/>
    </source>
</evidence>
<comment type="caution">
    <text evidence="1">The sequence shown here is derived from an EMBL/GenBank/DDBJ whole genome shotgun (WGS) entry which is preliminary data.</text>
</comment>
<evidence type="ECO:0000313" key="1">
    <source>
        <dbReference type="EMBL" id="PMP81731.1"/>
    </source>
</evidence>
<dbReference type="Proteomes" id="UP000243376">
    <property type="component" value="Unassembled WGS sequence"/>
</dbReference>
<organism evidence="1 2">
    <name type="scientific">Chloroflexus aggregans</name>
    <dbReference type="NCBI Taxonomy" id="152260"/>
    <lineage>
        <taxon>Bacteria</taxon>
        <taxon>Bacillati</taxon>
        <taxon>Chloroflexota</taxon>
        <taxon>Chloroflexia</taxon>
        <taxon>Chloroflexales</taxon>
        <taxon>Chloroflexineae</taxon>
        <taxon>Chloroflexaceae</taxon>
        <taxon>Chloroflexus</taxon>
    </lineage>
</organism>